<evidence type="ECO:0000313" key="3">
    <source>
        <dbReference type="Proteomes" id="UP000790347"/>
    </source>
</evidence>
<protein>
    <submittedName>
        <fullName evidence="2">Uncharacterized protein</fullName>
    </submittedName>
</protein>
<evidence type="ECO:0000313" key="2">
    <source>
        <dbReference type="EMBL" id="KAH9529718.1"/>
    </source>
</evidence>
<comment type="caution">
    <text evidence="2">The sequence shown here is derived from an EMBL/GenBank/DDBJ whole genome shotgun (WGS) entry which is preliminary data.</text>
</comment>
<gene>
    <name evidence="2" type="ORF">DERF_003587</name>
</gene>
<feature type="signal peptide" evidence="1">
    <location>
        <begin position="1"/>
        <end position="20"/>
    </location>
</feature>
<reference evidence="2" key="2">
    <citation type="journal article" date="2022" name="Res Sq">
        <title>Comparative Genomics Reveals Insights into the Divergent Evolution of Astigmatic Mites and Household Pest Adaptations.</title>
        <authorList>
            <person name="Xiong Q."/>
            <person name="Wan A.T.-Y."/>
            <person name="Liu X.-Y."/>
            <person name="Fung C.S.-H."/>
            <person name="Xiao X."/>
            <person name="Malainual N."/>
            <person name="Hou J."/>
            <person name="Wang L."/>
            <person name="Wang M."/>
            <person name="Yang K."/>
            <person name="Cui Y."/>
            <person name="Leung E."/>
            <person name="Nong W."/>
            <person name="Shin S.-K."/>
            <person name="Au S."/>
            <person name="Jeong K.Y."/>
            <person name="Chew F.T."/>
            <person name="Hui J."/>
            <person name="Leung T.F."/>
            <person name="Tungtrongchitr A."/>
            <person name="Zhong N."/>
            <person name="Liu Z."/>
            <person name="Tsui S."/>
        </authorList>
    </citation>
    <scope>NUCLEOTIDE SEQUENCE</scope>
    <source>
        <strain evidence="2">Derf</strain>
        <tissue evidence="2">Whole organism</tissue>
    </source>
</reference>
<dbReference type="EMBL" id="ASGP02000001">
    <property type="protein sequence ID" value="KAH9529718.1"/>
    <property type="molecule type" value="Genomic_DNA"/>
</dbReference>
<organism evidence="2 3">
    <name type="scientific">Dermatophagoides farinae</name>
    <name type="common">American house dust mite</name>
    <dbReference type="NCBI Taxonomy" id="6954"/>
    <lineage>
        <taxon>Eukaryota</taxon>
        <taxon>Metazoa</taxon>
        <taxon>Ecdysozoa</taxon>
        <taxon>Arthropoda</taxon>
        <taxon>Chelicerata</taxon>
        <taxon>Arachnida</taxon>
        <taxon>Acari</taxon>
        <taxon>Acariformes</taxon>
        <taxon>Sarcoptiformes</taxon>
        <taxon>Astigmata</taxon>
        <taxon>Psoroptidia</taxon>
        <taxon>Analgoidea</taxon>
        <taxon>Pyroglyphidae</taxon>
        <taxon>Dermatophagoidinae</taxon>
        <taxon>Dermatophagoides</taxon>
    </lineage>
</organism>
<keyword evidence="3" id="KW-1185">Reference proteome</keyword>
<feature type="chain" id="PRO_5038103643" evidence="1">
    <location>
        <begin position="21"/>
        <end position="64"/>
    </location>
</feature>
<proteinExistence type="predicted"/>
<keyword evidence="1" id="KW-0732">Signal</keyword>
<accession>A0A922LBL6</accession>
<dbReference type="Proteomes" id="UP000790347">
    <property type="component" value="Unassembled WGS sequence"/>
</dbReference>
<reference evidence="2" key="1">
    <citation type="submission" date="2013-05" db="EMBL/GenBank/DDBJ databases">
        <authorList>
            <person name="Yim A.K.Y."/>
            <person name="Chan T.F."/>
            <person name="Ji K.M."/>
            <person name="Liu X.Y."/>
            <person name="Zhou J.W."/>
            <person name="Li R.Q."/>
            <person name="Yang K.Y."/>
            <person name="Li J."/>
            <person name="Li M."/>
            <person name="Law P.T.W."/>
            <person name="Wu Y.L."/>
            <person name="Cai Z.L."/>
            <person name="Qin H."/>
            <person name="Bao Y."/>
            <person name="Leung R.K.K."/>
            <person name="Ng P.K.S."/>
            <person name="Zou J."/>
            <person name="Zhong X.J."/>
            <person name="Ran P.X."/>
            <person name="Zhong N.S."/>
            <person name="Liu Z.G."/>
            <person name="Tsui S.K.W."/>
        </authorList>
    </citation>
    <scope>NUCLEOTIDE SEQUENCE</scope>
    <source>
        <strain evidence="2">Derf</strain>
        <tissue evidence="2">Whole organism</tissue>
    </source>
</reference>
<dbReference type="AlphaFoldDB" id="A0A922LBL6"/>
<evidence type="ECO:0000256" key="1">
    <source>
        <dbReference type="SAM" id="SignalP"/>
    </source>
</evidence>
<sequence length="64" mass="7182">MMVMIGVQIIFVGDNVVVVADEIDKRDDGDDDETIVPLLFDVLAAIDCDDVEHDDDEQDENEEE</sequence>
<name>A0A922LBL6_DERFA</name>